<dbReference type="Pfam" id="PF01337">
    <property type="entry name" value="Barstar"/>
    <property type="match status" value="1"/>
</dbReference>
<dbReference type="Proteomes" id="UP000278351">
    <property type="component" value="Unassembled WGS sequence"/>
</dbReference>
<evidence type="ECO:0000256" key="1">
    <source>
        <dbReference type="ARBA" id="ARBA00006845"/>
    </source>
</evidence>
<dbReference type="InterPro" id="IPR035905">
    <property type="entry name" value="Barstar-like_sf"/>
</dbReference>
<dbReference type="AlphaFoldDB" id="A0A3N4PWJ4"/>
<feature type="domain" description="Barstar (barnase inhibitor)" evidence="2">
    <location>
        <begin position="8"/>
        <end position="84"/>
    </location>
</feature>
<protein>
    <recommendedName>
        <fullName evidence="2">Barstar (barnase inhibitor) domain-containing protein</fullName>
    </recommendedName>
</protein>
<evidence type="ECO:0000313" key="4">
    <source>
        <dbReference type="Proteomes" id="UP000278351"/>
    </source>
</evidence>
<dbReference type="SUPFAM" id="SSF52038">
    <property type="entry name" value="Barstar-related"/>
    <property type="match status" value="1"/>
</dbReference>
<dbReference type="InterPro" id="IPR000468">
    <property type="entry name" value="Barstar"/>
</dbReference>
<comment type="caution">
    <text evidence="3">The sequence shown here is derived from an EMBL/GenBank/DDBJ whole genome shotgun (WGS) entry which is preliminary data.</text>
</comment>
<comment type="similarity">
    <text evidence="1">Belongs to the barstar family.</text>
</comment>
<organism evidence="3 4">
    <name type="scientific">Chitinophaga lutea</name>
    <dbReference type="NCBI Taxonomy" id="2488634"/>
    <lineage>
        <taxon>Bacteria</taxon>
        <taxon>Pseudomonadati</taxon>
        <taxon>Bacteroidota</taxon>
        <taxon>Chitinophagia</taxon>
        <taxon>Chitinophagales</taxon>
        <taxon>Chitinophagaceae</taxon>
        <taxon>Chitinophaga</taxon>
    </lineage>
</organism>
<gene>
    <name evidence="3" type="ORF">EGT74_01495</name>
</gene>
<evidence type="ECO:0000313" key="3">
    <source>
        <dbReference type="EMBL" id="RPE12258.1"/>
    </source>
</evidence>
<proteinExistence type="inferred from homology"/>
<reference evidence="3 4" key="1">
    <citation type="submission" date="2018-11" db="EMBL/GenBank/DDBJ databases">
        <title>Chitinophaga lutea sp.nov., isolate from arsenic contaminated soil.</title>
        <authorList>
            <person name="Zong Y."/>
        </authorList>
    </citation>
    <scope>NUCLEOTIDE SEQUENCE [LARGE SCALE GENOMIC DNA]</scope>
    <source>
        <strain evidence="3 4">ZY74</strain>
    </source>
</reference>
<dbReference type="EMBL" id="RPDH01000001">
    <property type="protein sequence ID" value="RPE12258.1"/>
    <property type="molecule type" value="Genomic_DNA"/>
</dbReference>
<name>A0A3N4PWJ4_9BACT</name>
<evidence type="ECO:0000259" key="2">
    <source>
        <dbReference type="Pfam" id="PF01337"/>
    </source>
</evidence>
<sequence length="93" mass="10365">MDMTTQPTTIDSRKCQTLDDFYATVAKVLAFPPHFGKNLDALSDCLCDLKSDSKIEITDFDFFLLEESDTTRNKVLDVLQDAASRNGLNVVVS</sequence>
<keyword evidence="4" id="KW-1185">Reference proteome</keyword>
<dbReference type="Gene3D" id="3.30.370.10">
    <property type="entry name" value="Barstar-like"/>
    <property type="match status" value="1"/>
</dbReference>
<accession>A0A3N4PWJ4</accession>